<keyword evidence="2" id="KW-0328">Glycosyltransferase</keyword>
<dbReference type="RefSeq" id="WP_188038868.1">
    <property type="nucleotide sequence ID" value="NZ_JACVHF010000002.1"/>
</dbReference>
<evidence type="ECO:0000256" key="6">
    <source>
        <dbReference type="ARBA" id="ARBA00023136"/>
    </source>
</evidence>
<feature type="domain" description="Glycosyltransferase 61 catalytic" evidence="8">
    <location>
        <begin position="146"/>
        <end position="317"/>
    </location>
</feature>
<dbReference type="EMBL" id="JACVHF010000002">
    <property type="protein sequence ID" value="MBC9783735.1"/>
    <property type="molecule type" value="Genomic_DNA"/>
</dbReference>
<organism evidence="9 10">
    <name type="scientific">Heliobacterium chlorum</name>
    <dbReference type="NCBI Taxonomy" id="2698"/>
    <lineage>
        <taxon>Bacteria</taxon>
        <taxon>Bacillati</taxon>
        <taxon>Bacillota</taxon>
        <taxon>Clostridia</taxon>
        <taxon>Eubacteriales</taxon>
        <taxon>Heliobacteriaceae</taxon>
        <taxon>Heliobacterium</taxon>
    </lineage>
</organism>
<evidence type="ECO:0000256" key="7">
    <source>
        <dbReference type="ARBA" id="ARBA00023180"/>
    </source>
</evidence>
<comment type="subcellular location">
    <subcellularLocation>
        <location evidence="1">Membrane</location>
        <topology evidence="1">Single-pass membrane protein</topology>
    </subcellularLocation>
</comment>
<keyword evidence="5" id="KW-1133">Transmembrane helix</keyword>
<evidence type="ECO:0000256" key="4">
    <source>
        <dbReference type="ARBA" id="ARBA00022692"/>
    </source>
</evidence>
<evidence type="ECO:0000256" key="1">
    <source>
        <dbReference type="ARBA" id="ARBA00004167"/>
    </source>
</evidence>
<dbReference type="Pfam" id="PF04577">
    <property type="entry name" value="Glyco_transf_61"/>
    <property type="match status" value="1"/>
</dbReference>
<dbReference type="PANTHER" id="PTHR20961">
    <property type="entry name" value="GLYCOSYLTRANSFERASE"/>
    <property type="match status" value="1"/>
</dbReference>
<evidence type="ECO:0000256" key="3">
    <source>
        <dbReference type="ARBA" id="ARBA00022679"/>
    </source>
</evidence>
<dbReference type="PANTHER" id="PTHR20961:SF38">
    <property type="entry name" value="PROTEIN O-LINKED-MANNOSE BETA-1,4-N-ACETYLGLUCOSAMINYLTRANSFERASE 2"/>
    <property type="match status" value="1"/>
</dbReference>
<name>A0ABR7T0D0_HELCL</name>
<dbReference type="InterPro" id="IPR049625">
    <property type="entry name" value="Glyco_transf_61_cat"/>
</dbReference>
<protein>
    <submittedName>
        <fullName evidence="9">Glycosyltransferase family 61 protein</fullName>
    </submittedName>
</protein>
<evidence type="ECO:0000259" key="8">
    <source>
        <dbReference type="Pfam" id="PF04577"/>
    </source>
</evidence>
<reference evidence="9 10" key="1">
    <citation type="submission" date="2020-07" db="EMBL/GenBank/DDBJ databases">
        <title>Draft whole-genome sequence of Heliobacterium chlorum DSM 3682, type strain.</title>
        <authorList>
            <person name="Kyndt J.A."/>
            <person name="Meyer T.E."/>
            <person name="Imhoff J.F."/>
        </authorList>
    </citation>
    <scope>NUCLEOTIDE SEQUENCE [LARGE SCALE GENOMIC DNA]</scope>
    <source>
        <strain evidence="9 10">DSM 3682</strain>
    </source>
</reference>
<evidence type="ECO:0000313" key="10">
    <source>
        <dbReference type="Proteomes" id="UP000617402"/>
    </source>
</evidence>
<dbReference type="Proteomes" id="UP000617402">
    <property type="component" value="Unassembled WGS sequence"/>
</dbReference>
<keyword evidence="7" id="KW-0325">Glycoprotein</keyword>
<dbReference type="InterPro" id="IPR007657">
    <property type="entry name" value="Glycosyltransferase_61"/>
</dbReference>
<keyword evidence="3" id="KW-0808">Transferase</keyword>
<accession>A0ABR7T0D0</accession>
<evidence type="ECO:0000256" key="2">
    <source>
        <dbReference type="ARBA" id="ARBA00022676"/>
    </source>
</evidence>
<sequence>MCFRFDGEEKNDTMEMPIPQGYMTTKQWIDRHKGIYDSIEYIRINPGTKIKRTVPIQTEGTSPHRAFLNEQIVDSPETFVAAIPHGRVWGTSGFVITPDNILLSDVSSWFNAPPEANPIFREERLPKVHDIDGTVAVLSTSGWWNYYHWLFDSVPRYELLRKSGIKVDYYLVSHYPNSYQDVAVRKLGIPEERLIYVREANHYKAKRLIIPSLPGIMSRIPPWVCVYLRKTFVSKRVTDKRNRPRLYISRAKASGRKIVNEDDLLKYLVPYDFRIVYLEELSFLEQVQLFSKAEIIVAPHGAGLANLVFCEPGARVLELMGPKYINVMFWGLSSLIPLEYRYLIGEGDEPPAEINPFTSGNYLADFTVDIDKVDRQLKDWL</sequence>
<comment type="caution">
    <text evidence="9">The sequence shown here is derived from an EMBL/GenBank/DDBJ whole genome shotgun (WGS) entry which is preliminary data.</text>
</comment>
<gene>
    <name evidence="9" type="ORF">H1S01_04310</name>
</gene>
<keyword evidence="10" id="KW-1185">Reference proteome</keyword>
<proteinExistence type="predicted"/>
<keyword evidence="4" id="KW-0812">Transmembrane</keyword>
<evidence type="ECO:0000313" key="9">
    <source>
        <dbReference type="EMBL" id="MBC9783735.1"/>
    </source>
</evidence>
<evidence type="ECO:0000256" key="5">
    <source>
        <dbReference type="ARBA" id="ARBA00022989"/>
    </source>
</evidence>
<keyword evidence="6" id="KW-0472">Membrane</keyword>